<keyword evidence="3" id="KW-1185">Reference proteome</keyword>
<feature type="coiled-coil region" evidence="1">
    <location>
        <begin position="37"/>
        <end position="98"/>
    </location>
</feature>
<name>A0A9J6DEH6_RHIMP</name>
<reference evidence="2" key="2">
    <citation type="submission" date="2021-09" db="EMBL/GenBank/DDBJ databases">
        <authorList>
            <person name="Jia N."/>
            <person name="Wang J."/>
            <person name="Shi W."/>
            <person name="Du L."/>
            <person name="Sun Y."/>
            <person name="Zhan W."/>
            <person name="Jiang J."/>
            <person name="Wang Q."/>
            <person name="Zhang B."/>
            <person name="Ji P."/>
            <person name="Sakyi L.B."/>
            <person name="Cui X."/>
            <person name="Yuan T."/>
            <person name="Jiang B."/>
            <person name="Yang W."/>
            <person name="Lam T.T.-Y."/>
            <person name="Chang Q."/>
            <person name="Ding S."/>
            <person name="Wang X."/>
            <person name="Zhu J."/>
            <person name="Ruan X."/>
            <person name="Zhao L."/>
            <person name="Wei J."/>
            <person name="Que T."/>
            <person name="Du C."/>
            <person name="Cheng J."/>
            <person name="Dai P."/>
            <person name="Han X."/>
            <person name="Huang E."/>
            <person name="Gao Y."/>
            <person name="Liu J."/>
            <person name="Shao H."/>
            <person name="Ye R."/>
            <person name="Li L."/>
            <person name="Wei W."/>
            <person name="Wang X."/>
            <person name="Wang C."/>
            <person name="Huo Q."/>
            <person name="Li W."/>
            <person name="Guo W."/>
            <person name="Chen H."/>
            <person name="Chen S."/>
            <person name="Zhou L."/>
            <person name="Zhou L."/>
            <person name="Ni X."/>
            <person name="Tian J."/>
            <person name="Zhou Y."/>
            <person name="Sheng Y."/>
            <person name="Liu T."/>
            <person name="Pan Y."/>
            <person name="Xia L."/>
            <person name="Li J."/>
            <person name="Zhao F."/>
            <person name="Cao W."/>
        </authorList>
    </citation>
    <scope>NUCLEOTIDE SEQUENCE</scope>
    <source>
        <strain evidence="2">Rmic-2018</strain>
        <tissue evidence="2">Larvae</tissue>
    </source>
</reference>
<proteinExistence type="predicted"/>
<reference evidence="2" key="1">
    <citation type="journal article" date="2020" name="Cell">
        <title>Large-Scale Comparative Analyses of Tick Genomes Elucidate Their Genetic Diversity and Vector Capacities.</title>
        <authorList>
            <consortium name="Tick Genome and Microbiome Consortium (TIGMIC)"/>
            <person name="Jia N."/>
            <person name="Wang J."/>
            <person name="Shi W."/>
            <person name="Du L."/>
            <person name="Sun Y."/>
            <person name="Zhan W."/>
            <person name="Jiang J.F."/>
            <person name="Wang Q."/>
            <person name="Zhang B."/>
            <person name="Ji P."/>
            <person name="Bell-Sakyi L."/>
            <person name="Cui X.M."/>
            <person name="Yuan T.T."/>
            <person name="Jiang B.G."/>
            <person name="Yang W.F."/>
            <person name="Lam T.T."/>
            <person name="Chang Q.C."/>
            <person name="Ding S.J."/>
            <person name="Wang X.J."/>
            <person name="Zhu J.G."/>
            <person name="Ruan X.D."/>
            <person name="Zhao L."/>
            <person name="Wei J.T."/>
            <person name="Ye R.Z."/>
            <person name="Que T.C."/>
            <person name="Du C.H."/>
            <person name="Zhou Y.H."/>
            <person name="Cheng J.X."/>
            <person name="Dai P.F."/>
            <person name="Guo W.B."/>
            <person name="Han X.H."/>
            <person name="Huang E.J."/>
            <person name="Li L.F."/>
            <person name="Wei W."/>
            <person name="Gao Y.C."/>
            <person name="Liu J.Z."/>
            <person name="Shao H.Z."/>
            <person name="Wang X."/>
            <person name="Wang C.C."/>
            <person name="Yang T.C."/>
            <person name="Huo Q.B."/>
            <person name="Li W."/>
            <person name="Chen H.Y."/>
            <person name="Chen S.E."/>
            <person name="Zhou L.G."/>
            <person name="Ni X.B."/>
            <person name="Tian J.H."/>
            <person name="Sheng Y."/>
            <person name="Liu T."/>
            <person name="Pan Y.S."/>
            <person name="Xia L.Y."/>
            <person name="Li J."/>
            <person name="Zhao F."/>
            <person name="Cao W.C."/>
        </authorList>
    </citation>
    <scope>NUCLEOTIDE SEQUENCE</scope>
    <source>
        <strain evidence="2">Rmic-2018</strain>
    </source>
</reference>
<dbReference type="EMBL" id="JABSTU010000009">
    <property type="protein sequence ID" value="KAH8020540.1"/>
    <property type="molecule type" value="Genomic_DNA"/>
</dbReference>
<gene>
    <name evidence="2" type="ORF">HPB51_002489</name>
</gene>
<evidence type="ECO:0000313" key="3">
    <source>
        <dbReference type="Proteomes" id="UP000821866"/>
    </source>
</evidence>
<dbReference type="VEuPathDB" id="VectorBase:LOC119174001"/>
<feature type="coiled-coil region" evidence="1">
    <location>
        <begin position="150"/>
        <end position="184"/>
    </location>
</feature>
<evidence type="ECO:0000313" key="2">
    <source>
        <dbReference type="EMBL" id="KAH8020540.1"/>
    </source>
</evidence>
<comment type="caution">
    <text evidence="2">The sequence shown here is derived from an EMBL/GenBank/DDBJ whole genome shotgun (WGS) entry which is preliminary data.</text>
</comment>
<evidence type="ECO:0000256" key="1">
    <source>
        <dbReference type="SAM" id="Coils"/>
    </source>
</evidence>
<protein>
    <submittedName>
        <fullName evidence="2">Uncharacterized protein</fullName>
    </submittedName>
</protein>
<keyword evidence="1" id="KW-0175">Coiled coil</keyword>
<dbReference type="AlphaFoldDB" id="A0A9J6DEH6"/>
<accession>A0A9J6DEH6</accession>
<dbReference type="Proteomes" id="UP000821866">
    <property type="component" value="Chromosome 7"/>
</dbReference>
<sequence>MSVRSRLEIAERDKLVVPAYFSGSGHYKKDSSLDSLVQQHQAAVAAYTLEAKKLADESEAAITALLSSLLSTVQASQEQQAAQMAANLTNNQEQLQRLCQFLVVERMQSGQKKLQEMEKHHLALGEQVTSLCHLVSDEVSAHCKQQVHLVSSIREEFEKLRRELETSNEEVQRLSAAMEAKSTEAKKDMAVFKQQFEKFSRSFFEMEADQQDTMAKAQEAALDLSNIHKLVEESVSDAVASTGECFVEQKRAADYQMAACTTALSEAVRAGTDITRGQTDKAKTLVGNFDAIVSKSCGEFSSTGRHGSVKTAQVQDISEALRAGISNDMAKCSSVVSDFFQNDLQEYVPTGEHAYAKSFAEEYDEKLHSFQRFVLNLRRNNGYLLGQIGNADQTPLYFDMPGTTTVEKKGAKQVHVLTSVHGKTTVTAMLCYTSDGHKLRPYLIFK</sequence>
<organism evidence="2 3">
    <name type="scientific">Rhipicephalus microplus</name>
    <name type="common">Cattle tick</name>
    <name type="synonym">Boophilus microplus</name>
    <dbReference type="NCBI Taxonomy" id="6941"/>
    <lineage>
        <taxon>Eukaryota</taxon>
        <taxon>Metazoa</taxon>
        <taxon>Ecdysozoa</taxon>
        <taxon>Arthropoda</taxon>
        <taxon>Chelicerata</taxon>
        <taxon>Arachnida</taxon>
        <taxon>Acari</taxon>
        <taxon>Parasitiformes</taxon>
        <taxon>Ixodida</taxon>
        <taxon>Ixodoidea</taxon>
        <taxon>Ixodidae</taxon>
        <taxon>Rhipicephalinae</taxon>
        <taxon>Rhipicephalus</taxon>
        <taxon>Boophilus</taxon>
    </lineage>
</organism>